<dbReference type="PANTHER" id="PTHR21588">
    <property type="entry name" value="COILED-COIL-HELIX-COILED-COIL-HELIX DOMAIN CONTAINING 6"/>
    <property type="match status" value="1"/>
</dbReference>
<dbReference type="GO" id="GO:0061617">
    <property type="term" value="C:MICOS complex"/>
    <property type="evidence" value="ECO:0007669"/>
    <property type="project" value="TreeGrafter"/>
</dbReference>
<name>A0A1J1ITE6_9DIPT</name>
<dbReference type="PROSITE" id="PS51808">
    <property type="entry name" value="CHCH"/>
    <property type="match status" value="1"/>
</dbReference>
<dbReference type="EMBL" id="CVRI01000059">
    <property type="protein sequence ID" value="CRL03479.1"/>
    <property type="molecule type" value="Genomic_DNA"/>
</dbReference>
<evidence type="ECO:0000313" key="1">
    <source>
        <dbReference type="EMBL" id="CRL03479.1"/>
    </source>
</evidence>
<organism evidence="1 2">
    <name type="scientific">Clunio marinus</name>
    <dbReference type="NCBI Taxonomy" id="568069"/>
    <lineage>
        <taxon>Eukaryota</taxon>
        <taxon>Metazoa</taxon>
        <taxon>Ecdysozoa</taxon>
        <taxon>Arthropoda</taxon>
        <taxon>Hexapoda</taxon>
        <taxon>Insecta</taxon>
        <taxon>Pterygota</taxon>
        <taxon>Neoptera</taxon>
        <taxon>Endopterygota</taxon>
        <taxon>Diptera</taxon>
        <taxon>Nematocera</taxon>
        <taxon>Chironomoidea</taxon>
        <taxon>Chironomidae</taxon>
        <taxon>Clunio</taxon>
    </lineage>
</organism>
<evidence type="ECO:0000313" key="2">
    <source>
        <dbReference type="Proteomes" id="UP000183832"/>
    </source>
</evidence>
<gene>
    <name evidence="1" type="ORF">CLUMA_CG016146</name>
</gene>
<dbReference type="STRING" id="568069.A0A1J1ITE6"/>
<keyword evidence="2" id="KW-1185">Reference proteome</keyword>
<dbReference type="InterPro" id="IPR052632">
    <property type="entry name" value="MICOS_subunit_Mic19"/>
</dbReference>
<protein>
    <submittedName>
        <fullName evidence="1">CLUMA_CG016146, isoform A</fullName>
    </submittedName>
</protein>
<accession>A0A1J1ITE6</accession>
<dbReference type="AlphaFoldDB" id="A0A1J1ITE6"/>
<dbReference type="PANTHER" id="PTHR21588:SF18">
    <property type="entry name" value="MICOS COMPLEX SUBUNIT MIC19"/>
    <property type="match status" value="1"/>
</dbReference>
<dbReference type="OrthoDB" id="70030at2759"/>
<reference evidence="1 2" key="1">
    <citation type="submission" date="2015-04" db="EMBL/GenBank/DDBJ databases">
        <authorList>
            <person name="Syromyatnikov M.Y."/>
            <person name="Popov V.N."/>
        </authorList>
    </citation>
    <scope>NUCLEOTIDE SEQUENCE [LARGE SCALE GENOMIC DNA]</scope>
</reference>
<proteinExistence type="predicted"/>
<dbReference type="GO" id="GO:0007007">
    <property type="term" value="P:inner mitochondrial membrane organization"/>
    <property type="evidence" value="ECO:0007669"/>
    <property type="project" value="TreeGrafter"/>
</dbReference>
<dbReference type="Proteomes" id="UP000183832">
    <property type="component" value="Unassembled WGS sequence"/>
</dbReference>
<sequence length="190" mass="21629">MGKGQSKTRTVSFDNESSGIIDISEDVVSRLKRDMQKERELQKKEAREIQKQQPIIAAPVHQQAPTIIYHGAPTTTAMQVRKEKEAELFANDQYWANRLKNQESEFLKNSKIMEQEFNDTLSEVKKRFATPSIASQLPPCQDLKSKIIECYRKNPTETLKCSSEVREFLDCVNSARIKAVDAKQKPAPSA</sequence>